<dbReference type="EMBL" id="CAOS01000003">
    <property type="protein sequence ID" value="CCO07141.1"/>
    <property type="molecule type" value="Genomic_DNA"/>
</dbReference>
<dbReference type="GO" id="GO:0006260">
    <property type="term" value="P:DNA replication"/>
    <property type="evidence" value="ECO:0007669"/>
    <property type="project" value="InterPro"/>
</dbReference>
<dbReference type="SUPFAM" id="SSF46785">
    <property type="entry name" value="Winged helix' DNA-binding domain"/>
    <property type="match status" value="1"/>
</dbReference>
<dbReference type="Pfam" id="PF09382">
    <property type="entry name" value="RQC"/>
    <property type="match status" value="1"/>
</dbReference>
<sequence>MYPGVTMQDVKDMDIKIQARPANRAEDLARRLEKLFTEEWGGPKSALAVAYLRDTVIPDLIFCLNKNWPFLDNPTFRDILAAKLNTQFAYPPSFAEGLAGDILACAKEVLGACPAAQNHPWQPWEIIMRLFTIGCRLPEIMQKTGYPEVYLDLFRKQYLKLEEVVLSLGSPTEEQLFSHRELAGAGIHLIRFMADFRNRFKVFKNYLERLQAEQMIMDMDLALEPDCLIKLFEGLFEVEKQVNLHRFADILKGSKTAWLAGENYYTRTVAYGLLAGWPKKQIIALLECLLAGNLLVQDAGHDSVLSLSEQAARLIAPLVVPALADEVLSVMRSKARDKISRSTAVLTGKNPEIAVHLIRELVRRGDPAVVLCFKALPRRVAKKVFLQIVWACGRLGGKDAVNLLSKTILDRDSMVRVCTCQAMAQMADPSFYFSLINALDDPVAMVREQAALALGRLKMPSALKHMERILSNPSEEPQVLRAARETKALLLKEKEFKEND</sequence>
<protein>
    <submittedName>
        <fullName evidence="2">PBS lyase HEAT domain protein repeat-containing protein</fullName>
    </submittedName>
</protein>
<evidence type="ECO:0000313" key="3">
    <source>
        <dbReference type="Proteomes" id="UP000009315"/>
    </source>
</evidence>
<dbReference type="AlphaFoldDB" id="K8EEC1"/>
<dbReference type="STRING" id="1121428.DESHY_110085"/>
<dbReference type="InterPro" id="IPR036388">
    <property type="entry name" value="WH-like_DNA-bd_sf"/>
</dbReference>
<keyword evidence="2" id="KW-0456">Lyase</keyword>
<dbReference type="GO" id="GO:0006281">
    <property type="term" value="P:DNA repair"/>
    <property type="evidence" value="ECO:0007669"/>
    <property type="project" value="InterPro"/>
</dbReference>
<evidence type="ECO:0000313" key="2">
    <source>
        <dbReference type="EMBL" id="CCO07141.1"/>
    </source>
</evidence>
<comment type="caution">
    <text evidence="2">The sequence shown here is derived from an EMBL/GenBank/DDBJ whole genome shotgun (WGS) entry which is preliminary data.</text>
</comment>
<name>K8EEC1_9FIRM</name>
<dbReference type="Pfam" id="PF13646">
    <property type="entry name" value="HEAT_2"/>
    <property type="match status" value="1"/>
</dbReference>
<dbReference type="Proteomes" id="UP000009315">
    <property type="component" value="Unassembled WGS sequence"/>
</dbReference>
<feature type="domain" description="RQC" evidence="1">
    <location>
        <begin position="230"/>
        <end position="314"/>
    </location>
</feature>
<dbReference type="eggNOG" id="COG1413">
    <property type="taxonomic scope" value="Bacteria"/>
</dbReference>
<accession>K8EEC1</accession>
<dbReference type="InterPro" id="IPR011989">
    <property type="entry name" value="ARM-like"/>
</dbReference>
<dbReference type="InterPro" id="IPR036390">
    <property type="entry name" value="WH_DNA-bd_sf"/>
</dbReference>
<keyword evidence="3" id="KW-1185">Reference proteome</keyword>
<dbReference type="Gene3D" id="1.25.10.10">
    <property type="entry name" value="Leucine-rich Repeat Variant"/>
    <property type="match status" value="1"/>
</dbReference>
<dbReference type="Gene3D" id="1.10.10.10">
    <property type="entry name" value="Winged helix-like DNA-binding domain superfamily/Winged helix DNA-binding domain"/>
    <property type="match status" value="1"/>
</dbReference>
<dbReference type="InterPro" id="IPR018982">
    <property type="entry name" value="RQC_domain"/>
</dbReference>
<dbReference type="GO" id="GO:0016829">
    <property type="term" value="F:lyase activity"/>
    <property type="evidence" value="ECO:0007669"/>
    <property type="project" value="UniProtKB-KW"/>
</dbReference>
<proteinExistence type="predicted"/>
<evidence type="ECO:0000259" key="1">
    <source>
        <dbReference type="Pfam" id="PF09382"/>
    </source>
</evidence>
<dbReference type="SUPFAM" id="SSF48371">
    <property type="entry name" value="ARM repeat"/>
    <property type="match status" value="1"/>
</dbReference>
<dbReference type="GO" id="GO:0043138">
    <property type="term" value="F:3'-5' DNA helicase activity"/>
    <property type="evidence" value="ECO:0007669"/>
    <property type="project" value="InterPro"/>
</dbReference>
<reference evidence="2 3" key="1">
    <citation type="journal article" date="2013" name="Genome Announc.">
        <title>Genome Sequence of the Sulfate-Reducing Bacterium Desulfotomaculum hydrothermale Lam5(T).</title>
        <authorList>
            <person name="Amin O."/>
            <person name="Fardeau M.L."/>
            <person name="Valette O."/>
            <person name="Hirschler-Rea A."/>
            <person name="Barbe V."/>
            <person name="Medigue C."/>
            <person name="Vacherie B."/>
            <person name="Ollivier B."/>
            <person name="Bertin P.N."/>
            <person name="Dolla A."/>
        </authorList>
    </citation>
    <scope>NUCLEOTIDE SEQUENCE [LARGE SCALE GENOMIC DNA]</scope>
    <source>
        <strain evidence="3">Lam5 / DSM 18033</strain>
    </source>
</reference>
<organism evidence="2 3">
    <name type="scientific">Desulforamulus hydrothermalis Lam5 = DSM 18033</name>
    <dbReference type="NCBI Taxonomy" id="1121428"/>
    <lineage>
        <taxon>Bacteria</taxon>
        <taxon>Bacillati</taxon>
        <taxon>Bacillota</taxon>
        <taxon>Clostridia</taxon>
        <taxon>Eubacteriales</taxon>
        <taxon>Peptococcaceae</taxon>
        <taxon>Desulforamulus</taxon>
    </lineage>
</organism>
<gene>
    <name evidence="2" type="ORF">DESHY_110085</name>
</gene>
<dbReference type="InterPro" id="IPR016024">
    <property type="entry name" value="ARM-type_fold"/>
</dbReference>